<evidence type="ECO:0000313" key="2">
    <source>
        <dbReference type="Proteomes" id="UP000050640"/>
    </source>
</evidence>
<feature type="transmembrane region" description="Helical" evidence="1">
    <location>
        <begin position="65"/>
        <end position="81"/>
    </location>
</feature>
<feature type="transmembrane region" description="Helical" evidence="1">
    <location>
        <begin position="88"/>
        <end position="112"/>
    </location>
</feature>
<evidence type="ECO:0000313" key="3">
    <source>
        <dbReference type="WBParaSite" id="EEL_0000119601-mRNA-1"/>
    </source>
</evidence>
<sequence>MVFSSFCALVEKDSKKIVALSTMSQIGFCFLSIGSVILFFKILLFMQIGYLIFINMGQRNFRVQLQIFLSVVCLCGLLFTRGCSSKDFLLVFFYFISVFLTFCYCCRIIFLFRVAFSGFNYAGFSSKCNSLVFFFLCFEGFIMLMVIVLFSKLLYYSRNLWCFKWCEKVIYFVVFLLCKSYLIL</sequence>
<evidence type="ECO:0000256" key="1">
    <source>
        <dbReference type="SAM" id="Phobius"/>
    </source>
</evidence>
<keyword evidence="1" id="KW-1133">Transmembrane helix</keyword>
<keyword evidence="1" id="KW-0812">Transmembrane</keyword>
<accession>A0A0R3RI89</accession>
<dbReference type="Proteomes" id="UP000050640">
    <property type="component" value="Unplaced"/>
</dbReference>
<keyword evidence="2" id="KW-1185">Reference proteome</keyword>
<dbReference type="STRING" id="1147741.A0A0R3RI89"/>
<proteinExistence type="predicted"/>
<keyword evidence="1" id="KW-0472">Membrane</keyword>
<protein>
    <submittedName>
        <fullName evidence="3">NADH dehydrogenase subunit 6</fullName>
    </submittedName>
</protein>
<feature type="transmembrane region" description="Helical" evidence="1">
    <location>
        <begin position="26"/>
        <end position="53"/>
    </location>
</feature>
<dbReference type="AlphaFoldDB" id="A0A0R3RI89"/>
<feature type="transmembrane region" description="Helical" evidence="1">
    <location>
        <begin position="132"/>
        <end position="153"/>
    </location>
</feature>
<organism evidence="2 3">
    <name type="scientific">Elaeophora elaphi</name>
    <dbReference type="NCBI Taxonomy" id="1147741"/>
    <lineage>
        <taxon>Eukaryota</taxon>
        <taxon>Metazoa</taxon>
        <taxon>Ecdysozoa</taxon>
        <taxon>Nematoda</taxon>
        <taxon>Chromadorea</taxon>
        <taxon>Rhabditida</taxon>
        <taxon>Spirurina</taxon>
        <taxon>Spiruromorpha</taxon>
        <taxon>Filarioidea</taxon>
        <taxon>Onchocercidae</taxon>
        <taxon>Elaeophora</taxon>
    </lineage>
</organism>
<reference evidence="3" key="1">
    <citation type="submission" date="2017-02" db="UniProtKB">
        <authorList>
            <consortium name="WormBaseParasite"/>
        </authorList>
    </citation>
    <scope>IDENTIFICATION</scope>
</reference>
<dbReference type="WBParaSite" id="EEL_0000119601-mRNA-1">
    <property type="protein sequence ID" value="EEL_0000119601-mRNA-1"/>
    <property type="gene ID" value="EEL_0000119601"/>
</dbReference>
<name>A0A0R3RI89_9BILA</name>